<proteinExistence type="predicted"/>
<reference evidence="4" key="1">
    <citation type="journal article" date="2012" name="MBio">
        <title>Comparative genome analysis of Trichophyton rubrum and related dermatophytes reveals candidate genes involved in infection.</title>
        <authorList>
            <person name="Martinez D.A."/>
            <person name="Oliver B.G."/>
            <person name="Graeser Y."/>
            <person name="Goldberg J.M."/>
            <person name="Li W."/>
            <person name="Martinez-Rossi N.M."/>
            <person name="Monod M."/>
            <person name="Shelest E."/>
            <person name="Barton R.C."/>
            <person name="Birch E."/>
            <person name="Brakhage A.A."/>
            <person name="Chen Z."/>
            <person name="Gurr S.J."/>
            <person name="Heiman D."/>
            <person name="Heitman J."/>
            <person name="Kosti I."/>
            <person name="Rossi A."/>
            <person name="Saif S."/>
            <person name="Samalova M."/>
            <person name="Saunders C.W."/>
            <person name="Shea T."/>
            <person name="Summerbell R.C."/>
            <person name="Xu J."/>
            <person name="Young S."/>
            <person name="Zeng Q."/>
            <person name="Birren B.W."/>
            <person name="Cuomo C.A."/>
            <person name="White T.C."/>
        </authorList>
    </citation>
    <scope>NUCLEOTIDE SEQUENCE [LARGE SCALE GENOMIC DNA]</scope>
    <source>
        <strain evidence="4">ATCC MYA-4604 / CBS 118893</strain>
    </source>
</reference>
<dbReference type="VEuPathDB" id="FungiDB:MGYG_01810"/>
<dbReference type="AlphaFoldDB" id="E5R3J5"/>
<evidence type="ECO:0000256" key="1">
    <source>
        <dbReference type="SAM" id="MobiDB-lite"/>
    </source>
</evidence>
<protein>
    <submittedName>
        <fullName evidence="3">Uncharacterized protein</fullName>
    </submittedName>
</protein>
<feature type="compositionally biased region" description="Basic residues" evidence="1">
    <location>
        <begin position="74"/>
        <end position="83"/>
    </location>
</feature>
<accession>E5R3J5</accession>
<organism evidence="4">
    <name type="scientific">Arthroderma gypseum (strain ATCC MYA-4604 / CBS 118893)</name>
    <name type="common">Microsporum gypseum</name>
    <dbReference type="NCBI Taxonomy" id="535722"/>
    <lineage>
        <taxon>Eukaryota</taxon>
        <taxon>Fungi</taxon>
        <taxon>Dikarya</taxon>
        <taxon>Ascomycota</taxon>
        <taxon>Pezizomycotina</taxon>
        <taxon>Eurotiomycetes</taxon>
        <taxon>Eurotiomycetidae</taxon>
        <taxon>Onygenales</taxon>
        <taxon>Arthrodermataceae</taxon>
        <taxon>Nannizzia</taxon>
    </lineage>
</organism>
<gene>
    <name evidence="3" type="ORF">MGYG_01810</name>
</gene>
<evidence type="ECO:0000256" key="2">
    <source>
        <dbReference type="SAM" id="Phobius"/>
    </source>
</evidence>
<dbReference type="HOGENOM" id="CLU_1532151_0_0_1"/>
<name>E5R3J5_ARTGP</name>
<feature type="region of interest" description="Disordered" evidence="1">
    <location>
        <begin position="70"/>
        <end position="112"/>
    </location>
</feature>
<dbReference type="EMBL" id="DS989822">
    <property type="protein sequence ID" value="EFQ98794.1"/>
    <property type="molecule type" value="Genomic_DNA"/>
</dbReference>
<keyword evidence="2" id="KW-1133">Transmembrane helix</keyword>
<dbReference type="RefSeq" id="XP_003177746.1">
    <property type="nucleotide sequence ID" value="XM_003177698.1"/>
</dbReference>
<evidence type="ECO:0000313" key="3">
    <source>
        <dbReference type="EMBL" id="EFQ98794.1"/>
    </source>
</evidence>
<dbReference type="InParanoid" id="E5R3J5"/>
<sequence length="175" mass="19301">MGVALAGRAGKRKENSKIIEGGTTENSRFKLISSFDSTNWTSAFVCILLFSLGHYVILSMIRPKDFLHGVTGRTRGKRGRKQTKGNVNKQPTAPKRKKTAPSLAKKGCDGPRKIDWHGIQKGYPQAARTPRTLRIYGRSPTMARQHSAIHASNADVASLLGPLPSNTFEFPRPYL</sequence>
<feature type="transmembrane region" description="Helical" evidence="2">
    <location>
        <begin position="40"/>
        <end position="58"/>
    </location>
</feature>
<evidence type="ECO:0000313" key="4">
    <source>
        <dbReference type="Proteomes" id="UP000002669"/>
    </source>
</evidence>
<keyword evidence="2" id="KW-0472">Membrane</keyword>
<dbReference type="GeneID" id="10033081"/>
<dbReference type="Proteomes" id="UP000002669">
    <property type="component" value="Unassembled WGS sequence"/>
</dbReference>
<keyword evidence="2" id="KW-0812">Transmembrane</keyword>
<keyword evidence="4" id="KW-1185">Reference proteome</keyword>